<feature type="transmembrane region" description="Helical" evidence="1">
    <location>
        <begin position="35"/>
        <end position="53"/>
    </location>
</feature>
<feature type="transmembrane region" description="Helical" evidence="1">
    <location>
        <begin position="7"/>
        <end position="29"/>
    </location>
</feature>
<keyword evidence="1" id="KW-1133">Transmembrane helix</keyword>
<reference evidence="2" key="1">
    <citation type="submission" date="2023-06" db="EMBL/GenBank/DDBJ databases">
        <title>Genomic of Agaribacillus aureum.</title>
        <authorList>
            <person name="Wang G."/>
        </authorList>
    </citation>
    <scope>NUCLEOTIDE SEQUENCE</scope>
    <source>
        <strain evidence="2">BMA12</strain>
    </source>
</reference>
<dbReference type="EMBL" id="JAUJEB010000001">
    <property type="protein sequence ID" value="MDN5211196.1"/>
    <property type="molecule type" value="Genomic_DNA"/>
</dbReference>
<name>A0ABT8L2E5_9BACT</name>
<dbReference type="Proteomes" id="UP001172083">
    <property type="component" value="Unassembled WGS sequence"/>
</dbReference>
<proteinExistence type="predicted"/>
<dbReference type="RefSeq" id="WP_346756531.1">
    <property type="nucleotide sequence ID" value="NZ_JAUJEB010000001.1"/>
</dbReference>
<feature type="transmembrane region" description="Helical" evidence="1">
    <location>
        <begin position="113"/>
        <end position="133"/>
    </location>
</feature>
<evidence type="ECO:0000313" key="3">
    <source>
        <dbReference type="Proteomes" id="UP001172083"/>
    </source>
</evidence>
<organism evidence="2 3">
    <name type="scientific">Agaribacillus aureus</name>
    <dbReference type="NCBI Taxonomy" id="3051825"/>
    <lineage>
        <taxon>Bacteria</taxon>
        <taxon>Pseudomonadati</taxon>
        <taxon>Bacteroidota</taxon>
        <taxon>Cytophagia</taxon>
        <taxon>Cytophagales</taxon>
        <taxon>Splendidivirgaceae</taxon>
        <taxon>Agaribacillus</taxon>
    </lineage>
</organism>
<accession>A0ABT8L2E5</accession>
<gene>
    <name evidence="2" type="ORF">QQ020_04015</name>
</gene>
<keyword evidence="1" id="KW-0472">Membrane</keyword>
<protein>
    <submittedName>
        <fullName evidence="2">Uncharacterized protein</fullName>
    </submittedName>
</protein>
<evidence type="ECO:0000313" key="2">
    <source>
        <dbReference type="EMBL" id="MDN5211196.1"/>
    </source>
</evidence>
<keyword evidence="1" id="KW-0812">Transmembrane</keyword>
<comment type="caution">
    <text evidence="2">The sequence shown here is derived from an EMBL/GenBank/DDBJ whole genome shotgun (WGS) entry which is preliminary data.</text>
</comment>
<keyword evidence="3" id="KW-1185">Reference proteome</keyword>
<sequence>MANWYHSYGFFIELLLVALAETWMIYYVFQKTDKILFQAIAPMRWLFFVAIALRYESFSWALLSLVILMAAAYAIINPALINVLVLGKPALNQGNDGEIGKLLHQWFPNKTNLWAALFKLILLAASFYLYFVIVI</sequence>
<feature type="transmembrane region" description="Helical" evidence="1">
    <location>
        <begin position="60"/>
        <end position="81"/>
    </location>
</feature>
<evidence type="ECO:0000256" key="1">
    <source>
        <dbReference type="SAM" id="Phobius"/>
    </source>
</evidence>